<gene>
    <name evidence="2" type="ORF">GCM10023353_30910</name>
</gene>
<comment type="similarity">
    <text evidence="1">Belongs to the WXG100 family.</text>
</comment>
<keyword evidence="3" id="KW-1185">Reference proteome</keyword>
<sequence length="96" mass="10636">MTGRIHYDFGGIEQSASEIDGHIAAFNGHKADLDTNVRTLLGSWEGEAQASYHASQSKFDQAYVELTQVLQVISRKVREGNDLMHETNARAAASWE</sequence>
<accession>A0ABP9CW94</accession>
<protein>
    <recommendedName>
        <fullName evidence="1">ESAT-6-like protein</fullName>
    </recommendedName>
</protein>
<dbReference type="NCBIfam" id="TIGR03930">
    <property type="entry name" value="WXG100_ESAT6"/>
    <property type="match status" value="1"/>
</dbReference>
<name>A0ABP9CW94_9ACTN</name>
<dbReference type="EMBL" id="BAABKQ010000001">
    <property type="protein sequence ID" value="GAA4820730.1"/>
    <property type="molecule type" value="Genomic_DNA"/>
</dbReference>
<reference evidence="3" key="1">
    <citation type="journal article" date="2019" name="Int. J. Syst. Evol. Microbiol.">
        <title>The Global Catalogue of Microorganisms (GCM) 10K type strain sequencing project: providing services to taxonomists for standard genome sequencing and annotation.</title>
        <authorList>
            <consortium name="The Broad Institute Genomics Platform"/>
            <consortium name="The Broad Institute Genome Sequencing Center for Infectious Disease"/>
            <person name="Wu L."/>
            <person name="Ma J."/>
        </authorList>
    </citation>
    <scope>NUCLEOTIDE SEQUENCE [LARGE SCALE GENOMIC DNA]</scope>
    <source>
        <strain evidence="3">JCM 18542</strain>
    </source>
</reference>
<dbReference type="RefSeq" id="WP_200174889.1">
    <property type="nucleotide sequence ID" value="NZ_BAABKQ010000001.1"/>
</dbReference>
<comment type="caution">
    <text evidence="2">The sequence shown here is derived from an EMBL/GenBank/DDBJ whole genome shotgun (WGS) entry which is preliminary data.</text>
</comment>
<dbReference type="Pfam" id="PF06013">
    <property type="entry name" value="WXG100"/>
    <property type="match status" value="1"/>
</dbReference>
<proteinExistence type="inferred from homology"/>
<evidence type="ECO:0000313" key="3">
    <source>
        <dbReference type="Proteomes" id="UP001500839"/>
    </source>
</evidence>
<dbReference type="Gene3D" id="1.10.287.1060">
    <property type="entry name" value="ESAT-6-like"/>
    <property type="match status" value="1"/>
</dbReference>
<evidence type="ECO:0000313" key="2">
    <source>
        <dbReference type="EMBL" id="GAA4820730.1"/>
    </source>
</evidence>
<dbReference type="InterPro" id="IPR010310">
    <property type="entry name" value="T7SS_ESAT-6-like"/>
</dbReference>
<evidence type="ECO:0000256" key="1">
    <source>
        <dbReference type="RuleBase" id="RU362001"/>
    </source>
</evidence>
<dbReference type="Proteomes" id="UP001500839">
    <property type="component" value="Unassembled WGS sequence"/>
</dbReference>
<dbReference type="InterPro" id="IPR036689">
    <property type="entry name" value="ESAT-6-like_sf"/>
</dbReference>
<dbReference type="SUPFAM" id="SSF140453">
    <property type="entry name" value="EsxAB dimer-like"/>
    <property type="match status" value="1"/>
</dbReference>
<organism evidence="2 3">
    <name type="scientific">Tomitella cavernea</name>
    <dbReference type="NCBI Taxonomy" id="1387982"/>
    <lineage>
        <taxon>Bacteria</taxon>
        <taxon>Bacillati</taxon>
        <taxon>Actinomycetota</taxon>
        <taxon>Actinomycetes</taxon>
        <taxon>Mycobacteriales</taxon>
        <taxon>Tomitella</taxon>
    </lineage>
</organism>